<organism evidence="2 3">
    <name type="scientific">Glomus cerebriforme</name>
    <dbReference type="NCBI Taxonomy" id="658196"/>
    <lineage>
        <taxon>Eukaryota</taxon>
        <taxon>Fungi</taxon>
        <taxon>Fungi incertae sedis</taxon>
        <taxon>Mucoromycota</taxon>
        <taxon>Glomeromycotina</taxon>
        <taxon>Glomeromycetes</taxon>
        <taxon>Glomerales</taxon>
        <taxon>Glomeraceae</taxon>
        <taxon>Glomus</taxon>
    </lineage>
</organism>
<dbReference type="EMBL" id="QKYT01000412">
    <property type="protein sequence ID" value="RIA85652.1"/>
    <property type="molecule type" value="Genomic_DNA"/>
</dbReference>
<reference evidence="2 3" key="1">
    <citation type="submission" date="2018-06" db="EMBL/GenBank/DDBJ databases">
        <title>Comparative genomics reveals the genomic features of Rhizophagus irregularis, R. cerebriforme, R. diaphanum and Gigaspora rosea, and their symbiotic lifestyle signature.</title>
        <authorList>
            <person name="Morin E."/>
            <person name="San Clemente H."/>
            <person name="Chen E.C.H."/>
            <person name="De La Providencia I."/>
            <person name="Hainaut M."/>
            <person name="Kuo A."/>
            <person name="Kohler A."/>
            <person name="Murat C."/>
            <person name="Tang N."/>
            <person name="Roy S."/>
            <person name="Loubradou J."/>
            <person name="Henrissat B."/>
            <person name="Grigoriev I.V."/>
            <person name="Corradi N."/>
            <person name="Roux C."/>
            <person name="Martin F.M."/>
        </authorList>
    </citation>
    <scope>NUCLEOTIDE SEQUENCE [LARGE SCALE GENOMIC DNA]</scope>
    <source>
        <strain evidence="2 3">DAOM 227022</strain>
    </source>
</reference>
<feature type="region of interest" description="Disordered" evidence="1">
    <location>
        <begin position="1"/>
        <end position="39"/>
    </location>
</feature>
<comment type="caution">
    <text evidence="2">The sequence shown here is derived from an EMBL/GenBank/DDBJ whole genome shotgun (WGS) entry which is preliminary data.</text>
</comment>
<evidence type="ECO:0000313" key="2">
    <source>
        <dbReference type="EMBL" id="RIA85652.1"/>
    </source>
</evidence>
<gene>
    <name evidence="2" type="ORF">C1645_741397</name>
</gene>
<dbReference type="AlphaFoldDB" id="A0A397SJ56"/>
<feature type="compositionally biased region" description="Basic and acidic residues" evidence="1">
    <location>
        <begin position="105"/>
        <end position="117"/>
    </location>
</feature>
<feature type="compositionally biased region" description="Basic and acidic residues" evidence="1">
    <location>
        <begin position="11"/>
        <end position="30"/>
    </location>
</feature>
<keyword evidence="3" id="KW-1185">Reference proteome</keyword>
<dbReference type="STRING" id="658196.A0A397SJ56"/>
<dbReference type="Proteomes" id="UP000265703">
    <property type="component" value="Unassembled WGS sequence"/>
</dbReference>
<accession>A0A397SJ56</accession>
<proteinExistence type="predicted"/>
<protein>
    <submittedName>
        <fullName evidence="2">Uncharacterized protein</fullName>
    </submittedName>
</protein>
<evidence type="ECO:0000313" key="3">
    <source>
        <dbReference type="Proteomes" id="UP000265703"/>
    </source>
</evidence>
<feature type="region of interest" description="Disordered" evidence="1">
    <location>
        <begin position="85"/>
        <end position="132"/>
    </location>
</feature>
<evidence type="ECO:0000256" key="1">
    <source>
        <dbReference type="SAM" id="MobiDB-lite"/>
    </source>
</evidence>
<feature type="compositionally biased region" description="Polar residues" evidence="1">
    <location>
        <begin position="118"/>
        <end position="130"/>
    </location>
</feature>
<feature type="compositionally biased region" description="Basic and acidic residues" evidence="1">
    <location>
        <begin position="85"/>
        <end position="95"/>
    </location>
</feature>
<name>A0A397SJ56_9GLOM</name>
<sequence>MPNQWTPPLRMGRDLGVNRKNGGEEQKGKESIQQNSFSVQKKQTYFQQSQWTSRTNNIEGEWGHDLHSNPIGCSLLPVHDQFKFPKENSKEKSQETAEITFSEPRPNKEKNKEKSQEISETGGITLSAPSPNLPMDSYNGTKSQKTTKNSQCLLEVGPGKDYQPCIWCINHNLQSGRQEKFMYTPERERPLSFSSGSVWKCDSETRVLGVRELRGDECLDFFMPVEIRSPNQFSNNISTRTRNNMTMQKLQSYSELVDTLKNDREFREFHGPTDGRLIDQENRKYFYETYGITYICPLFVDHSGMVVLFLDDRGILFAWCDMTNEMDVMGINKMEGLANYLYHPEKVCAIMEDTGELVPRVELTRRVTEKMAKKKLEEEKLAEEKWEKNKEKRLAKKKRLAEKKRLTEEKRLAEEK</sequence>
<dbReference type="OrthoDB" id="2373520at2759"/>